<sequence>MSELEIVQVTAQSGYDSISLGGIFRGARAKQTAKMVEKAQICLADFDFKSAKSILTETSEFCTDLHDQDYLQWVLAEITKYEEQKIPLNCRSSREIDWSSIQSRPLKKISERFQDLPQSFIIIRVESNHHGVQFFVGRKLLSELYRNAQISELHCSLVTANMLLGCLEDLRITQNAANIFYRPFKHEEKMKIMRNMIDNMANVEITYPFPMLRPDTKEELVCPTEGWDVDEDFAEQLEAGEVILWQYSLEFLRSLGSENLRVYDPACSNGQFLENMKAGMPHGYFIGQDLNPSMVKYTKNRIDEVHCGNCMIPRVDKESVDVAFFRFLNSEIVKTDDVIPLLTAVGDVIKPGGHMVIFGHTPVLLSSSELKMLPGWRVLQSVGGGKKWKGIFQFYVIKKDLC</sequence>
<dbReference type="SUPFAM" id="SSF53335">
    <property type="entry name" value="S-adenosyl-L-methionine-dependent methyltransferases"/>
    <property type="match status" value="1"/>
</dbReference>
<evidence type="ECO:0000259" key="1">
    <source>
        <dbReference type="Pfam" id="PF13649"/>
    </source>
</evidence>
<dbReference type="CDD" id="cd02440">
    <property type="entry name" value="AdoMet_MTases"/>
    <property type="match status" value="1"/>
</dbReference>
<gene>
    <name evidence="2" type="ORF">SNE40_000540</name>
</gene>
<comment type="caution">
    <text evidence="2">The sequence shown here is derived from an EMBL/GenBank/DDBJ whole genome shotgun (WGS) entry which is preliminary data.</text>
</comment>
<dbReference type="InterPro" id="IPR041698">
    <property type="entry name" value="Methyltransf_25"/>
</dbReference>
<reference evidence="2 3" key="1">
    <citation type="submission" date="2024-01" db="EMBL/GenBank/DDBJ databases">
        <title>The genome of the rayed Mediterranean limpet Patella caerulea (Linnaeus, 1758).</title>
        <authorList>
            <person name="Anh-Thu Weber A."/>
            <person name="Halstead-Nussloch G."/>
        </authorList>
    </citation>
    <scope>NUCLEOTIDE SEQUENCE [LARGE SCALE GENOMIC DNA]</scope>
    <source>
        <strain evidence="2">AATW-2023a</strain>
        <tissue evidence="2">Whole specimen</tissue>
    </source>
</reference>
<evidence type="ECO:0000313" key="2">
    <source>
        <dbReference type="EMBL" id="KAK6195021.1"/>
    </source>
</evidence>
<organism evidence="2 3">
    <name type="scientific">Patella caerulea</name>
    <name type="common">Rayed Mediterranean limpet</name>
    <dbReference type="NCBI Taxonomy" id="87958"/>
    <lineage>
        <taxon>Eukaryota</taxon>
        <taxon>Metazoa</taxon>
        <taxon>Spiralia</taxon>
        <taxon>Lophotrochozoa</taxon>
        <taxon>Mollusca</taxon>
        <taxon>Gastropoda</taxon>
        <taxon>Patellogastropoda</taxon>
        <taxon>Patelloidea</taxon>
        <taxon>Patellidae</taxon>
        <taxon>Patella</taxon>
    </lineage>
</organism>
<dbReference type="Gene3D" id="3.40.50.150">
    <property type="entry name" value="Vaccinia Virus protein VP39"/>
    <property type="match status" value="1"/>
</dbReference>
<feature type="domain" description="Methyltransferase" evidence="1">
    <location>
        <begin position="262"/>
        <end position="353"/>
    </location>
</feature>
<dbReference type="Proteomes" id="UP001347796">
    <property type="component" value="Unassembled WGS sequence"/>
</dbReference>
<dbReference type="Pfam" id="PF13649">
    <property type="entry name" value="Methyltransf_25"/>
    <property type="match status" value="1"/>
</dbReference>
<accession>A0AAN8KEW2</accession>
<keyword evidence="3" id="KW-1185">Reference proteome</keyword>
<dbReference type="EMBL" id="JAZGQO010000001">
    <property type="protein sequence ID" value="KAK6195021.1"/>
    <property type="molecule type" value="Genomic_DNA"/>
</dbReference>
<evidence type="ECO:0000313" key="3">
    <source>
        <dbReference type="Proteomes" id="UP001347796"/>
    </source>
</evidence>
<proteinExistence type="predicted"/>
<dbReference type="AlphaFoldDB" id="A0AAN8KEW2"/>
<name>A0AAN8KEW2_PATCE</name>
<protein>
    <recommendedName>
        <fullName evidence="1">Methyltransferase domain-containing protein</fullName>
    </recommendedName>
</protein>
<dbReference type="InterPro" id="IPR029063">
    <property type="entry name" value="SAM-dependent_MTases_sf"/>
</dbReference>